<dbReference type="RefSeq" id="XP_043011185.1">
    <property type="nucleotide sequence ID" value="XM_043150100.1"/>
</dbReference>
<dbReference type="KEGG" id="more:E1B28_005535"/>
<reference evidence="1" key="1">
    <citation type="journal article" date="2021" name="Genome Biol. Evol.">
        <title>The assembled and annotated genome of the fairy-ring fungus Marasmius oreades.</title>
        <authorList>
            <person name="Hiltunen M."/>
            <person name="Ament-Velasquez S.L."/>
            <person name="Johannesson H."/>
        </authorList>
    </citation>
    <scope>NUCLEOTIDE SEQUENCE</scope>
    <source>
        <strain evidence="1">03SP1</strain>
    </source>
</reference>
<gene>
    <name evidence="1" type="ORF">E1B28_005535</name>
</gene>
<dbReference type="GeneID" id="66074611"/>
<comment type="caution">
    <text evidence="1">The sequence shown here is derived from an EMBL/GenBank/DDBJ whole genome shotgun (WGS) entry which is preliminary data.</text>
</comment>
<proteinExistence type="predicted"/>
<evidence type="ECO:0000313" key="1">
    <source>
        <dbReference type="EMBL" id="KAG7094715.1"/>
    </source>
</evidence>
<dbReference type="OrthoDB" id="10617246at2759"/>
<keyword evidence="2" id="KW-1185">Reference proteome</keyword>
<organism evidence="1 2">
    <name type="scientific">Marasmius oreades</name>
    <name type="common">fairy-ring Marasmius</name>
    <dbReference type="NCBI Taxonomy" id="181124"/>
    <lineage>
        <taxon>Eukaryota</taxon>
        <taxon>Fungi</taxon>
        <taxon>Dikarya</taxon>
        <taxon>Basidiomycota</taxon>
        <taxon>Agaricomycotina</taxon>
        <taxon>Agaricomycetes</taxon>
        <taxon>Agaricomycetidae</taxon>
        <taxon>Agaricales</taxon>
        <taxon>Marasmiineae</taxon>
        <taxon>Marasmiaceae</taxon>
        <taxon>Marasmius</taxon>
    </lineage>
</organism>
<protein>
    <submittedName>
        <fullName evidence="1">Uncharacterized protein</fullName>
    </submittedName>
</protein>
<dbReference type="EMBL" id="CM032183">
    <property type="protein sequence ID" value="KAG7094715.1"/>
    <property type="molecule type" value="Genomic_DNA"/>
</dbReference>
<dbReference type="AlphaFoldDB" id="A0A9P7UUX3"/>
<evidence type="ECO:0000313" key="2">
    <source>
        <dbReference type="Proteomes" id="UP001049176"/>
    </source>
</evidence>
<sequence length="278" mass="30908">MLFTAYLVLRLRTSINCGSCGGPMHGRICTLAPMIIVLYALPAPRFKAPPSTFDILTLPFPLPLSSTMESSYAHLLNHPCIRDAPNYDNDISEISRARLRFREEVELKFREIRNEANGTYEELAQPNFGLDKNLNVAGCSAEEQQSFCDDSTFSPMEGAQGGVYGFVNASSNTWAGGNKQNEFGSVLYNKDPFTEKPVHAVAPPQEDRTTAQQPTATTSLLHEQVALLRTVHEARFMPEKITDDVLAQLAPFIPLLMEEAKRNSLSLAPYLTQWSTSY</sequence>
<dbReference type="Proteomes" id="UP001049176">
    <property type="component" value="Chromosome 3"/>
</dbReference>
<accession>A0A9P7UUX3</accession>
<name>A0A9P7UUX3_9AGAR</name>